<feature type="transmembrane region" description="Helical" evidence="1">
    <location>
        <begin position="27"/>
        <end position="46"/>
    </location>
</feature>
<keyword evidence="1" id="KW-0472">Membrane</keyword>
<sequence length="51" mass="5654">MLSCGSKTMVYDWSGTKVRRIRIFKTSVALVFATAMAAIPLIFWAAELPGF</sequence>
<protein>
    <submittedName>
        <fullName evidence="2">Uncharacterized protein</fullName>
    </submittedName>
</protein>
<evidence type="ECO:0000313" key="2">
    <source>
        <dbReference type="EMBL" id="AIC26965.1"/>
    </source>
</evidence>
<accession>A0A060I4X3</accession>
<evidence type="ECO:0000256" key="1">
    <source>
        <dbReference type="SAM" id="Phobius"/>
    </source>
</evidence>
<reference evidence="2 3" key="1">
    <citation type="submission" date="2013-12" db="EMBL/GenBank/DDBJ databases">
        <title>Complete genome sequence of Rhizobium etli bv. mimosae IE4771.</title>
        <authorList>
            <person name="Bustos P."/>
            <person name="Santamaria R.I."/>
            <person name="Lozano L."/>
            <person name="Ormeno-Orrillo E."/>
            <person name="Rogel M.A."/>
            <person name="Romero D."/>
            <person name="Cevallos M.A."/>
            <person name="Martinez-Romero E."/>
            <person name="Gonzalez V."/>
        </authorList>
    </citation>
    <scope>NUCLEOTIDE SEQUENCE [LARGE SCALE GENOMIC DNA]</scope>
    <source>
        <strain evidence="2 3">IE4771</strain>
    </source>
</reference>
<proteinExistence type="predicted"/>
<dbReference type="EMBL" id="CP006986">
    <property type="protein sequence ID" value="AIC26965.1"/>
    <property type="molecule type" value="Genomic_DNA"/>
</dbReference>
<keyword evidence="1" id="KW-0812">Transmembrane</keyword>
<name>A0A060I4X3_RHIET</name>
<organism evidence="2 3">
    <name type="scientific">Rhizobium etli bv. mimosae str. IE4771</name>
    <dbReference type="NCBI Taxonomy" id="1432050"/>
    <lineage>
        <taxon>Bacteria</taxon>
        <taxon>Pseudomonadati</taxon>
        <taxon>Pseudomonadota</taxon>
        <taxon>Alphaproteobacteria</taxon>
        <taxon>Hyphomicrobiales</taxon>
        <taxon>Rhizobiaceae</taxon>
        <taxon>Rhizobium/Agrobacterium group</taxon>
        <taxon>Rhizobium</taxon>
    </lineage>
</organism>
<gene>
    <name evidence="2" type="ORF">IE4771_CH01841</name>
</gene>
<dbReference type="HOGENOM" id="CLU_218409_0_0_5"/>
<keyword evidence="1" id="KW-1133">Transmembrane helix</keyword>
<evidence type="ECO:0000313" key="3">
    <source>
        <dbReference type="Proteomes" id="UP000027180"/>
    </source>
</evidence>
<dbReference type="KEGG" id="rei:IE4771_CH01841"/>
<dbReference type="Proteomes" id="UP000027180">
    <property type="component" value="Chromosome"/>
</dbReference>
<dbReference type="AlphaFoldDB" id="A0A060I4X3"/>